<accession>A0A0R1JGF6</accession>
<reference evidence="1 2" key="1">
    <citation type="journal article" date="2015" name="Genome Announc.">
        <title>Expanding the biotechnology potential of lactobacilli through comparative genomics of 213 strains and associated genera.</title>
        <authorList>
            <person name="Sun Z."/>
            <person name="Harris H.M."/>
            <person name="McCann A."/>
            <person name="Guo C."/>
            <person name="Argimon S."/>
            <person name="Zhang W."/>
            <person name="Yang X."/>
            <person name="Jeffery I.B."/>
            <person name="Cooney J.C."/>
            <person name="Kagawa T.F."/>
            <person name="Liu W."/>
            <person name="Song Y."/>
            <person name="Salvetti E."/>
            <person name="Wrobel A."/>
            <person name="Rasinkangas P."/>
            <person name="Parkhill J."/>
            <person name="Rea M.C."/>
            <person name="O'Sullivan O."/>
            <person name="Ritari J."/>
            <person name="Douillard F.P."/>
            <person name="Paul Ross R."/>
            <person name="Yang R."/>
            <person name="Briner A.E."/>
            <person name="Felis G.E."/>
            <person name="de Vos W.M."/>
            <person name="Barrangou R."/>
            <person name="Klaenhammer T.R."/>
            <person name="Caufield P.W."/>
            <person name="Cui Y."/>
            <person name="Zhang H."/>
            <person name="O'Toole P.W."/>
        </authorList>
    </citation>
    <scope>NUCLEOTIDE SEQUENCE [LARGE SCALE GENOMIC DNA]</scope>
    <source>
        <strain evidence="1 2">JCM 17158</strain>
    </source>
</reference>
<dbReference type="Proteomes" id="UP000051804">
    <property type="component" value="Unassembled WGS sequence"/>
</dbReference>
<protein>
    <submittedName>
        <fullName evidence="1">DNA polymerase III delta subunit</fullName>
    </submittedName>
</protein>
<evidence type="ECO:0000313" key="1">
    <source>
        <dbReference type="EMBL" id="KRK70373.1"/>
    </source>
</evidence>
<sequence>MAVPITTLQPQLVQAFQHIITHGQFSAAYVFAGPAGTGKQALATWIAQRLFCQNLQDGAPCGHCPECQRILSGNHPDVLTLATTTQSIKVADVRALKEEMSKSGVEGANRVFIIPDADKMTPGAANSLLKFYEEPVPGMVIILTTAAKNQLLPTILSRAQVINFPQPARSAVMAQLEAGGATKADAALVAHLTADAQAGSELLATGLSTQRERVVQWLSKVVARDPEAFVLVQTQLLPVAKTPVAAKQIVSLIALAYADALNRHYAVTDDLAYGQEPVIGQLAELAARQLTAGLTAALQAQVRLTQNVSFQAAVGALAIQLIS</sequence>
<name>A0A0R1JGF6_9LACO</name>
<dbReference type="OrthoDB" id="9810148at2"/>
<dbReference type="PANTHER" id="PTHR11669">
    <property type="entry name" value="REPLICATION FACTOR C / DNA POLYMERASE III GAMMA-TAU SUBUNIT"/>
    <property type="match status" value="1"/>
</dbReference>
<dbReference type="GO" id="GO:0006261">
    <property type="term" value="P:DNA-templated DNA replication"/>
    <property type="evidence" value="ECO:0007669"/>
    <property type="project" value="TreeGrafter"/>
</dbReference>
<dbReference type="InterPro" id="IPR004622">
    <property type="entry name" value="DNA_pol_HolB"/>
</dbReference>
<gene>
    <name evidence="1" type="ORF">FD02_GL000437</name>
</gene>
<organism evidence="1 2">
    <name type="scientific">Lacticaseibacillus nasuensis JCM 17158</name>
    <dbReference type="NCBI Taxonomy" id="1291734"/>
    <lineage>
        <taxon>Bacteria</taxon>
        <taxon>Bacillati</taxon>
        <taxon>Bacillota</taxon>
        <taxon>Bacilli</taxon>
        <taxon>Lactobacillales</taxon>
        <taxon>Lactobacillaceae</taxon>
        <taxon>Lacticaseibacillus</taxon>
    </lineage>
</organism>
<dbReference type="GO" id="GO:0008408">
    <property type="term" value="F:3'-5' exonuclease activity"/>
    <property type="evidence" value="ECO:0007669"/>
    <property type="project" value="InterPro"/>
</dbReference>
<dbReference type="EMBL" id="AZDJ01000032">
    <property type="protein sequence ID" value="KRK70373.1"/>
    <property type="molecule type" value="Genomic_DNA"/>
</dbReference>
<dbReference type="NCBIfam" id="TIGR00678">
    <property type="entry name" value="holB"/>
    <property type="match status" value="1"/>
</dbReference>
<dbReference type="FunFam" id="3.40.50.300:FF:001255">
    <property type="entry name" value="DNA polymerase III subunit delta"/>
    <property type="match status" value="1"/>
</dbReference>
<proteinExistence type="predicted"/>
<dbReference type="PATRIC" id="fig|1291734.4.peg.451"/>
<keyword evidence="2" id="KW-1185">Reference proteome</keyword>
<dbReference type="InterPro" id="IPR027417">
    <property type="entry name" value="P-loop_NTPase"/>
</dbReference>
<dbReference type="PANTHER" id="PTHR11669:SF8">
    <property type="entry name" value="DNA POLYMERASE III SUBUNIT DELTA"/>
    <property type="match status" value="1"/>
</dbReference>
<dbReference type="Pfam" id="PF13177">
    <property type="entry name" value="DNA_pol3_delta2"/>
    <property type="match status" value="1"/>
</dbReference>
<dbReference type="SUPFAM" id="SSF52540">
    <property type="entry name" value="P-loop containing nucleoside triphosphate hydrolases"/>
    <property type="match status" value="1"/>
</dbReference>
<dbReference type="InterPro" id="IPR050238">
    <property type="entry name" value="DNA_Rep/Repair_Clamp_Loader"/>
</dbReference>
<dbReference type="GO" id="GO:0003887">
    <property type="term" value="F:DNA-directed DNA polymerase activity"/>
    <property type="evidence" value="ECO:0007669"/>
    <property type="project" value="InterPro"/>
</dbReference>
<evidence type="ECO:0000313" key="2">
    <source>
        <dbReference type="Proteomes" id="UP000051804"/>
    </source>
</evidence>
<dbReference type="AlphaFoldDB" id="A0A0R1JGF6"/>
<dbReference type="STRING" id="1291734.FD02_GL000437"/>
<dbReference type="Gene3D" id="3.40.50.300">
    <property type="entry name" value="P-loop containing nucleotide triphosphate hydrolases"/>
    <property type="match status" value="1"/>
</dbReference>
<comment type="caution">
    <text evidence="1">The sequence shown here is derived from an EMBL/GenBank/DDBJ whole genome shotgun (WGS) entry which is preliminary data.</text>
</comment>
<dbReference type="RefSeq" id="WP_056951992.1">
    <property type="nucleotide sequence ID" value="NZ_AZDJ01000032.1"/>
</dbReference>